<protein>
    <submittedName>
        <fullName evidence="1">Uncharacterized protein</fullName>
    </submittedName>
</protein>
<dbReference type="AlphaFoldDB" id="A0A699H876"/>
<organism evidence="1">
    <name type="scientific">Tanacetum cinerariifolium</name>
    <name type="common">Dalmatian daisy</name>
    <name type="synonym">Chrysanthemum cinerariifolium</name>
    <dbReference type="NCBI Taxonomy" id="118510"/>
    <lineage>
        <taxon>Eukaryota</taxon>
        <taxon>Viridiplantae</taxon>
        <taxon>Streptophyta</taxon>
        <taxon>Embryophyta</taxon>
        <taxon>Tracheophyta</taxon>
        <taxon>Spermatophyta</taxon>
        <taxon>Magnoliopsida</taxon>
        <taxon>eudicotyledons</taxon>
        <taxon>Gunneridae</taxon>
        <taxon>Pentapetalae</taxon>
        <taxon>asterids</taxon>
        <taxon>campanulids</taxon>
        <taxon>Asterales</taxon>
        <taxon>Asteraceae</taxon>
        <taxon>Asteroideae</taxon>
        <taxon>Anthemideae</taxon>
        <taxon>Anthemidinae</taxon>
        <taxon>Tanacetum</taxon>
    </lineage>
</organism>
<dbReference type="EMBL" id="BKCJ010103266">
    <property type="protein sequence ID" value="GEX35082.1"/>
    <property type="molecule type" value="Genomic_DNA"/>
</dbReference>
<gene>
    <name evidence="1" type="ORF">Tci_307057</name>
</gene>
<reference evidence="1" key="1">
    <citation type="journal article" date="2019" name="Sci. Rep.">
        <title>Draft genome of Tanacetum cinerariifolium, the natural source of mosquito coil.</title>
        <authorList>
            <person name="Yamashiro T."/>
            <person name="Shiraishi A."/>
            <person name="Satake H."/>
            <person name="Nakayama K."/>
        </authorList>
    </citation>
    <scope>NUCLEOTIDE SEQUENCE</scope>
</reference>
<proteinExistence type="predicted"/>
<accession>A0A699H876</accession>
<evidence type="ECO:0000313" key="1">
    <source>
        <dbReference type="EMBL" id="GEX35082.1"/>
    </source>
</evidence>
<name>A0A699H876_TANCI</name>
<sequence length="84" mass="9494">MFVEEYTYVLGRVHMCFWNGTQQFWSTAVAKSINGEAQIHASVDGKKVIISEASIRRDLQFAYKEGVNCLQNSTIFEQLATMGV</sequence>
<comment type="caution">
    <text evidence="1">The sequence shown here is derived from an EMBL/GenBank/DDBJ whole genome shotgun (WGS) entry which is preliminary data.</text>
</comment>